<dbReference type="InParanoid" id="A0A078A6U2"/>
<accession>A0A078A6U2</accession>
<evidence type="ECO:0000313" key="1">
    <source>
        <dbReference type="EMBL" id="CDW77970.1"/>
    </source>
</evidence>
<keyword evidence="2" id="KW-1185">Reference proteome</keyword>
<reference evidence="1 2" key="1">
    <citation type="submission" date="2014-06" db="EMBL/GenBank/DDBJ databases">
        <authorList>
            <person name="Swart Estienne"/>
        </authorList>
    </citation>
    <scope>NUCLEOTIDE SEQUENCE [LARGE SCALE GENOMIC DNA]</scope>
    <source>
        <strain evidence="1 2">130c</strain>
    </source>
</reference>
<evidence type="ECO:0000313" key="2">
    <source>
        <dbReference type="Proteomes" id="UP000039865"/>
    </source>
</evidence>
<dbReference type="AlphaFoldDB" id="A0A078A6U2"/>
<gene>
    <name evidence="1" type="primary">Contig10234.g10922</name>
    <name evidence="1" type="ORF">STYLEM_6939</name>
</gene>
<protein>
    <submittedName>
        <fullName evidence="1">Uncharacterized protein</fullName>
    </submittedName>
</protein>
<dbReference type="Proteomes" id="UP000039865">
    <property type="component" value="Unassembled WGS sequence"/>
</dbReference>
<proteinExistence type="predicted"/>
<organism evidence="1 2">
    <name type="scientific">Stylonychia lemnae</name>
    <name type="common">Ciliate</name>
    <dbReference type="NCBI Taxonomy" id="5949"/>
    <lineage>
        <taxon>Eukaryota</taxon>
        <taxon>Sar</taxon>
        <taxon>Alveolata</taxon>
        <taxon>Ciliophora</taxon>
        <taxon>Intramacronucleata</taxon>
        <taxon>Spirotrichea</taxon>
        <taxon>Stichotrichia</taxon>
        <taxon>Sporadotrichida</taxon>
        <taxon>Oxytrichidae</taxon>
        <taxon>Stylonychinae</taxon>
        <taxon>Stylonychia</taxon>
    </lineage>
</organism>
<name>A0A078A6U2_STYLE</name>
<dbReference type="EMBL" id="CCKQ01006647">
    <property type="protein sequence ID" value="CDW77970.1"/>
    <property type="molecule type" value="Genomic_DNA"/>
</dbReference>
<sequence length="317" mass="37850">MQSFTNELEASEKKQKDALLIKTSWQNKLFKHDITNKMVQKIITIESQHPFLQGSKLLENKLPKSYRIDYEKYLKLKTRGLSVQNGYRNIQTSKEFKRGCCQNKQQKLNDFLIEKDWDYREKFREIDSSLEERNELINTTQVERFIKDCFNRINEPPPRDPMMRPSDLFRMKKKSIQLGIRTPSARNRDKKELFEAIQKVRYGELFSASQKQPKIISEKLAKLKDAEKTLVIEDMIDYLDQDLTQFKKKLRTETRTQFQTHTPLRKQLNLPVINYEQSASPSQSYLSPRIQKQIQYSESLKYKRYRQASVSSKFRRL</sequence>